<dbReference type="Proteomes" id="UP000184255">
    <property type="component" value="Unassembled WGS sequence"/>
</dbReference>
<reference evidence="2" key="1">
    <citation type="journal article" date="2016" name="Genome Biol. Evol.">
        <title>Comparative 'omics' of the Fusarium fujikuroi species complex highlights differences in genetic potential and metabolite synthesis.</title>
        <authorList>
            <person name="Niehaus E.-M."/>
            <person name="Muensterkoetter M."/>
            <person name="Proctor R.H."/>
            <person name="Brown D.W."/>
            <person name="Sharon A."/>
            <person name="Idan Y."/>
            <person name="Oren-Young L."/>
            <person name="Sieber C.M."/>
            <person name="Novak O."/>
            <person name="Pencik A."/>
            <person name="Tarkowska D."/>
            <person name="Hromadova K."/>
            <person name="Freeman S."/>
            <person name="Maymon M."/>
            <person name="Elazar M."/>
            <person name="Youssef S.A."/>
            <person name="El-Shabrawy E.S.M."/>
            <person name="Shalaby A.B.A."/>
            <person name="Houterman P."/>
            <person name="Brock N.L."/>
            <person name="Burkhardt I."/>
            <person name="Tsavkelova E.A."/>
            <person name="Dickschat J.S."/>
            <person name="Galuszka P."/>
            <person name="Gueldener U."/>
            <person name="Tudzynski B."/>
        </authorList>
    </citation>
    <scope>NUCLEOTIDE SEQUENCE [LARGE SCALE GENOMIC DNA]</scope>
    <source>
        <strain evidence="2">MRC7560</strain>
    </source>
</reference>
<keyword evidence="2" id="KW-1185">Reference proteome</keyword>
<proteinExistence type="predicted"/>
<dbReference type="AlphaFoldDB" id="A0A1L7TI58"/>
<dbReference type="PANTHER" id="PTHR38797:SF4">
    <property type="entry name" value="NUCLEAR PORE COMPLEX PROTEIN NUP85"/>
    <property type="match status" value="1"/>
</dbReference>
<dbReference type="RefSeq" id="XP_041683646.1">
    <property type="nucleotide sequence ID" value="XM_041833265.1"/>
</dbReference>
<dbReference type="GeneID" id="65093006"/>
<dbReference type="InterPro" id="IPR022085">
    <property type="entry name" value="OpdG"/>
</dbReference>
<dbReference type="EMBL" id="FCQH01000007">
    <property type="protein sequence ID" value="CVK95833.1"/>
    <property type="molecule type" value="Genomic_DNA"/>
</dbReference>
<organism evidence="1 2">
    <name type="scientific">Fusarium mangiferae</name>
    <name type="common">Mango malformation disease fungus</name>
    <dbReference type="NCBI Taxonomy" id="192010"/>
    <lineage>
        <taxon>Eukaryota</taxon>
        <taxon>Fungi</taxon>
        <taxon>Dikarya</taxon>
        <taxon>Ascomycota</taxon>
        <taxon>Pezizomycotina</taxon>
        <taxon>Sordariomycetes</taxon>
        <taxon>Hypocreomycetidae</taxon>
        <taxon>Hypocreales</taxon>
        <taxon>Nectriaceae</taxon>
        <taxon>Fusarium</taxon>
        <taxon>Fusarium fujikuroi species complex</taxon>
    </lineage>
</organism>
<dbReference type="PANTHER" id="PTHR38797">
    <property type="entry name" value="NUCLEAR PORE COMPLEX PROTEIN NUP85-RELATED"/>
    <property type="match status" value="1"/>
</dbReference>
<evidence type="ECO:0000313" key="1">
    <source>
        <dbReference type="EMBL" id="CVK95833.1"/>
    </source>
</evidence>
<protein>
    <submittedName>
        <fullName evidence="1">Uncharacterized protein</fullName>
    </submittedName>
</protein>
<dbReference type="Pfam" id="PF12311">
    <property type="entry name" value="DUF3632"/>
    <property type="match status" value="1"/>
</dbReference>
<sequence>MASSQTDPNVSHDERFRHEVLKGFAEDLQDVASDKEKQDLLISIKSFAFHFIKEPLKRPMAEFPTVQQNLDVLWYMFLKASTAMESDSLFQDRLVLLLLWTRQFDLVCKDLYTGQNMAGNWESYGFAQSLQTFWEALMKEGSEAELQSLATFSAKVLAAGICDEQISSTGLWYMREVLEANDDNIAKFLPGAVLWMELSPHALLKDCVLKGDEQQSEQSSLNLGTLPQDQRVDDVGFSMARWLIWRRRFQKLSHHPDTSLAQLAKKGFMAMIHCGRDVGYSVPGEDVFAKKLQATMWAELVKSGKESLDGDDVDIDPDWVDGQIE</sequence>
<name>A0A1L7TI58_FUSMA</name>
<accession>A0A1L7TI58</accession>
<gene>
    <name evidence="1" type="ORF">FMAN_13757</name>
</gene>
<comment type="caution">
    <text evidence="1">The sequence shown here is derived from an EMBL/GenBank/DDBJ whole genome shotgun (WGS) entry which is preliminary data.</text>
</comment>
<dbReference type="VEuPathDB" id="FungiDB:FMAN_13757"/>
<evidence type="ECO:0000313" key="2">
    <source>
        <dbReference type="Proteomes" id="UP000184255"/>
    </source>
</evidence>
<dbReference type="InterPro" id="IPR053204">
    <property type="entry name" value="Oxopyrrolidines_Biosynth-assoc"/>
</dbReference>